<dbReference type="EMBL" id="RQTC01000148">
    <property type="protein sequence ID" value="RZH92652.1"/>
    <property type="molecule type" value="Genomic_DNA"/>
</dbReference>
<dbReference type="Proteomes" id="UP000293434">
    <property type="component" value="Unassembled WGS sequence"/>
</dbReference>
<protein>
    <submittedName>
        <fullName evidence="1">Capsular biosynthesis protein</fullName>
    </submittedName>
</protein>
<reference evidence="1 2" key="1">
    <citation type="submission" date="2018-11" db="EMBL/GenBank/DDBJ databases">
        <title>Genomic profiling of Staphylococcus species from a Poultry farm system in KwaZulu-Natal, South Africa.</title>
        <authorList>
            <person name="Amoako D.G."/>
            <person name="Somboro A.M."/>
            <person name="Abia A.L.K."/>
            <person name="Bester L.A."/>
            <person name="Essack S.Y."/>
        </authorList>
    </citation>
    <scope>NUCLEOTIDE SEQUENCE [LARGE SCALE GENOMIC DNA]</scope>
    <source>
        <strain evidence="1 2">SA9</strain>
    </source>
</reference>
<evidence type="ECO:0000313" key="2">
    <source>
        <dbReference type="Proteomes" id="UP000293434"/>
    </source>
</evidence>
<proteinExistence type="predicted"/>
<gene>
    <name evidence="1" type="ORF">EIG94_09145</name>
</gene>
<evidence type="ECO:0000313" key="1">
    <source>
        <dbReference type="EMBL" id="RZH92652.1"/>
    </source>
</evidence>
<name>A0AB74E6H9_STAAU</name>
<sequence>MRIAILGATNIKHMSLLSHYLNHIDLNINEVDIIYTDKYDIEENIQGINNYYKYKVDIKEDWTFIKKAIAYYRFRPYAMKILKENHYDFVIVWGSYT</sequence>
<organism evidence="1 2">
    <name type="scientific">Staphylococcus aureus</name>
    <dbReference type="NCBI Taxonomy" id="1280"/>
    <lineage>
        <taxon>Bacteria</taxon>
        <taxon>Bacillati</taxon>
        <taxon>Bacillota</taxon>
        <taxon>Bacilli</taxon>
        <taxon>Bacillales</taxon>
        <taxon>Staphylococcaceae</taxon>
        <taxon>Staphylococcus</taxon>
    </lineage>
</organism>
<dbReference type="AlphaFoldDB" id="A0AB74E6H9"/>
<accession>A0AB74E6H9</accession>
<feature type="non-terminal residue" evidence="1">
    <location>
        <position position="97"/>
    </location>
</feature>
<comment type="caution">
    <text evidence="1">The sequence shown here is derived from an EMBL/GenBank/DDBJ whole genome shotgun (WGS) entry which is preliminary data.</text>
</comment>